<dbReference type="RefSeq" id="WP_183999063.1">
    <property type="nucleotide sequence ID" value="NZ_JACIEH010000003.1"/>
</dbReference>
<gene>
    <name evidence="1" type="ORF">GGR46_003259</name>
</gene>
<reference evidence="1 2" key="1">
    <citation type="submission" date="2020-08" db="EMBL/GenBank/DDBJ databases">
        <title>Genomic Encyclopedia of Type Strains, Phase IV (KMG-IV): sequencing the most valuable type-strain genomes for metagenomic binning, comparative biology and taxonomic classification.</title>
        <authorList>
            <person name="Goeker M."/>
        </authorList>
    </citation>
    <scope>NUCLEOTIDE SEQUENCE [LARGE SCALE GENOMIC DNA]</scope>
    <source>
        <strain evidence="1 2">DSM 101806</strain>
    </source>
</reference>
<dbReference type="AlphaFoldDB" id="A0A7W6JU93"/>
<dbReference type="EMBL" id="JACIEH010000003">
    <property type="protein sequence ID" value="MBB4099687.1"/>
    <property type="molecule type" value="Genomic_DNA"/>
</dbReference>
<proteinExistence type="predicted"/>
<keyword evidence="2" id="KW-1185">Reference proteome</keyword>
<organism evidence="1 2">
    <name type="scientific">Sphingomonas kyeonggiensis</name>
    <dbReference type="NCBI Taxonomy" id="1268553"/>
    <lineage>
        <taxon>Bacteria</taxon>
        <taxon>Pseudomonadati</taxon>
        <taxon>Pseudomonadota</taxon>
        <taxon>Alphaproteobacteria</taxon>
        <taxon>Sphingomonadales</taxon>
        <taxon>Sphingomonadaceae</taxon>
        <taxon>Sphingomonas</taxon>
    </lineage>
</organism>
<protein>
    <submittedName>
        <fullName evidence="1">Uncharacterized protein</fullName>
    </submittedName>
</protein>
<comment type="caution">
    <text evidence="1">The sequence shown here is derived from an EMBL/GenBank/DDBJ whole genome shotgun (WGS) entry which is preliminary data.</text>
</comment>
<sequence>MFLLLAMFLPQSDAAPEPVAAELVEIVAGPRRYFHAGEEREGCPAPTAACRRKGYVVGGDRLVAWEARGALTRVTYLAPGSDRPSEGWVESAALRRVPLVSPRASDWIGGWTGWESEIDITRGAKPGTFHIGGNATWGAHDPDRVKRGGVNFGMLGADLPAPKGDSLAFADSEEADCRVTLRLLGPYLVARDNGRCGGMNVTFTGTYRR</sequence>
<dbReference type="Proteomes" id="UP000557392">
    <property type="component" value="Unassembled WGS sequence"/>
</dbReference>
<name>A0A7W6JU93_9SPHN</name>
<evidence type="ECO:0000313" key="2">
    <source>
        <dbReference type="Proteomes" id="UP000557392"/>
    </source>
</evidence>
<accession>A0A7W6JU93</accession>
<evidence type="ECO:0000313" key="1">
    <source>
        <dbReference type="EMBL" id="MBB4099687.1"/>
    </source>
</evidence>